<dbReference type="OrthoDB" id="5365632at2"/>
<feature type="transmembrane region" description="Helical" evidence="6">
    <location>
        <begin position="250"/>
        <end position="269"/>
    </location>
</feature>
<keyword evidence="4 6" id="KW-1133">Transmembrane helix</keyword>
<feature type="transmembrane region" description="Helical" evidence="6">
    <location>
        <begin position="7"/>
        <end position="29"/>
    </location>
</feature>
<feature type="transmembrane region" description="Helical" evidence="6">
    <location>
        <begin position="402"/>
        <end position="423"/>
    </location>
</feature>
<sequence>MQAANKVALNTGILYGRMLFTMAISLYATRLVLNALGSTDYGIFNLVAGVIAMLSFLNAAMTTSTQRFLSYYQGKMDREMQRKVFANSLLLHIAIGLFLVLVLELCGLFLFDGFLNIPLNRIAEAKTIYHFMSATVFFTVVAVPFNGSLIAHENMLWIAIVNILETLLKLAIAIALLHITKDKLTMYGLLTAGVSVVSFLLYAFYCFKKYDECNISGLTRVDRPLLKELTSFAGWNLFGSLCGVGRSQGLAILLNIFLGTIANAAYGIANQVASQLSFFSATMLRALNPQIMKSEGQGDRDRMLRLSLIASKFGFFLLAVFAIPCIFEMPVILKLWLKNVPESTVVFCRLILVGTLISQMTIGLQSAIQATGNIKGYQVVIGSLILLNLPVSYILLYMRLPAYTVLVSFCVIEFLACAARLYFLKAKAGMQVGQYFDRVIFKIALPTAINIGVCMLTGRMHADAWRVLITVAVSFAAFLPAIYFAGLNDDEKEMIQRLKNSLLSKLPGNKSSFRLKNSNP</sequence>
<evidence type="ECO:0000256" key="2">
    <source>
        <dbReference type="ARBA" id="ARBA00022475"/>
    </source>
</evidence>
<dbReference type="EMBL" id="PYGD01000005">
    <property type="protein sequence ID" value="PSK91457.1"/>
    <property type="molecule type" value="Genomic_DNA"/>
</dbReference>
<feature type="transmembrane region" description="Helical" evidence="6">
    <location>
        <begin position="435"/>
        <end position="458"/>
    </location>
</feature>
<keyword evidence="5 6" id="KW-0472">Membrane</keyword>
<dbReference type="PANTHER" id="PTHR30250">
    <property type="entry name" value="PST FAMILY PREDICTED COLANIC ACID TRANSPORTER"/>
    <property type="match status" value="1"/>
</dbReference>
<gene>
    <name evidence="7" type="ORF">B0I18_10540</name>
</gene>
<keyword evidence="3 6" id="KW-0812">Transmembrane</keyword>
<feature type="transmembrane region" description="Helical" evidence="6">
    <location>
        <begin position="84"/>
        <end position="111"/>
    </location>
</feature>
<comment type="subcellular location">
    <subcellularLocation>
        <location evidence="1">Cell membrane</location>
        <topology evidence="1">Multi-pass membrane protein</topology>
    </subcellularLocation>
</comment>
<name>A0A2P8D2L8_9BACT</name>
<accession>A0A2P8D2L8</accession>
<evidence type="ECO:0000256" key="6">
    <source>
        <dbReference type="SAM" id="Phobius"/>
    </source>
</evidence>
<proteinExistence type="predicted"/>
<reference evidence="7 8" key="1">
    <citation type="submission" date="2018-03" db="EMBL/GenBank/DDBJ databases">
        <title>Genomic Encyclopedia of Type Strains, Phase III (KMG-III): the genomes of soil and plant-associated and newly described type strains.</title>
        <authorList>
            <person name="Whitman W."/>
        </authorList>
    </citation>
    <scope>NUCLEOTIDE SEQUENCE [LARGE SCALE GENOMIC DNA]</scope>
    <source>
        <strain evidence="7 8">CGMCC 1.12700</strain>
    </source>
</reference>
<protein>
    <submittedName>
        <fullName evidence="7">Na+-driven multidrug efflux pump</fullName>
    </submittedName>
</protein>
<evidence type="ECO:0000256" key="5">
    <source>
        <dbReference type="ARBA" id="ARBA00023136"/>
    </source>
</evidence>
<feature type="transmembrane region" description="Helical" evidence="6">
    <location>
        <begin position="131"/>
        <end position="149"/>
    </location>
</feature>
<dbReference type="InterPro" id="IPR050833">
    <property type="entry name" value="Poly_Biosynth_Transport"/>
</dbReference>
<evidence type="ECO:0000256" key="1">
    <source>
        <dbReference type="ARBA" id="ARBA00004651"/>
    </source>
</evidence>
<keyword evidence="8" id="KW-1185">Reference proteome</keyword>
<evidence type="ECO:0000256" key="3">
    <source>
        <dbReference type="ARBA" id="ARBA00022692"/>
    </source>
</evidence>
<feature type="transmembrane region" description="Helical" evidence="6">
    <location>
        <begin position="156"/>
        <end position="179"/>
    </location>
</feature>
<dbReference type="PANTHER" id="PTHR30250:SF26">
    <property type="entry name" value="PSMA PROTEIN"/>
    <property type="match status" value="1"/>
</dbReference>
<keyword evidence="2" id="KW-1003">Cell membrane</keyword>
<dbReference type="Proteomes" id="UP000240572">
    <property type="component" value="Unassembled WGS sequence"/>
</dbReference>
<evidence type="ECO:0000313" key="8">
    <source>
        <dbReference type="Proteomes" id="UP000240572"/>
    </source>
</evidence>
<feature type="transmembrane region" description="Helical" evidence="6">
    <location>
        <begin position="464"/>
        <end position="487"/>
    </location>
</feature>
<organism evidence="7 8">
    <name type="scientific">Taibaiella chishuiensis</name>
    <dbReference type="NCBI Taxonomy" id="1434707"/>
    <lineage>
        <taxon>Bacteria</taxon>
        <taxon>Pseudomonadati</taxon>
        <taxon>Bacteroidota</taxon>
        <taxon>Chitinophagia</taxon>
        <taxon>Chitinophagales</taxon>
        <taxon>Chitinophagaceae</taxon>
        <taxon>Taibaiella</taxon>
    </lineage>
</organism>
<evidence type="ECO:0000256" key="4">
    <source>
        <dbReference type="ARBA" id="ARBA00022989"/>
    </source>
</evidence>
<feature type="transmembrane region" description="Helical" evidence="6">
    <location>
        <begin position="313"/>
        <end position="337"/>
    </location>
</feature>
<comment type="caution">
    <text evidence="7">The sequence shown here is derived from an EMBL/GenBank/DDBJ whole genome shotgun (WGS) entry which is preliminary data.</text>
</comment>
<feature type="transmembrane region" description="Helical" evidence="6">
    <location>
        <begin position="376"/>
        <end position="396"/>
    </location>
</feature>
<feature type="transmembrane region" description="Helical" evidence="6">
    <location>
        <begin position="41"/>
        <end position="63"/>
    </location>
</feature>
<dbReference type="GO" id="GO:0005886">
    <property type="term" value="C:plasma membrane"/>
    <property type="evidence" value="ECO:0007669"/>
    <property type="project" value="UniProtKB-SubCell"/>
</dbReference>
<feature type="transmembrane region" description="Helical" evidence="6">
    <location>
        <begin position="343"/>
        <end position="364"/>
    </location>
</feature>
<dbReference type="AlphaFoldDB" id="A0A2P8D2L8"/>
<evidence type="ECO:0000313" key="7">
    <source>
        <dbReference type="EMBL" id="PSK91457.1"/>
    </source>
</evidence>
<feature type="transmembrane region" description="Helical" evidence="6">
    <location>
        <begin position="185"/>
        <end position="207"/>
    </location>
</feature>